<dbReference type="OrthoDB" id="5621785at2"/>
<organism evidence="4 5">
    <name type="scientific">Flavobacterium nackdongense</name>
    <dbReference type="NCBI Taxonomy" id="2547394"/>
    <lineage>
        <taxon>Bacteria</taxon>
        <taxon>Pseudomonadati</taxon>
        <taxon>Bacteroidota</taxon>
        <taxon>Flavobacteriia</taxon>
        <taxon>Flavobacteriales</taxon>
        <taxon>Flavobacteriaceae</taxon>
        <taxon>Flavobacterium</taxon>
    </lineage>
</organism>
<proteinExistence type="predicted"/>
<gene>
    <name evidence="4" type="ORF">E1750_03395</name>
</gene>
<comment type="subunit">
    <text evidence="2">Monomer.</text>
</comment>
<evidence type="ECO:0000313" key="4">
    <source>
        <dbReference type="EMBL" id="QBN17885.1"/>
    </source>
</evidence>
<dbReference type="KEGG" id="fnk:E1750_03395"/>
<evidence type="ECO:0000256" key="3">
    <source>
        <dbReference type="ARBA" id="ARBA00022837"/>
    </source>
</evidence>
<sequence>MKKLYQYKIVSTKLIPCLYFLMVNSLIFAQEYPSIVLKNKKLEALIFLPNTSTSYYQASRFDWGSMVGQITYNGHTYLQQWNGYNGRGDLGIHNPLTPNTGTGLAEEFTAALGFNEADLQGQFVKIGVGVLQKVDQKVYNFSTPYTIVEPVKYTYKSTASTLTLTQELTTKLGYSYILERTYELLDNKIVVKHRLKNIGEKPIATETYSHNFMQFDYGAFSPDFSLYFLKGAINPLNCQLVAPKKVQLSETKVDIIQEFPDYSPCFGMLDLKVKKGDFKLQNNKTGMAVSMELDRDASSFALWMWQKSFCGEPRIQIDLQPKQETTWTSTYTFTN</sequence>
<evidence type="ECO:0000256" key="2">
    <source>
        <dbReference type="ARBA" id="ARBA00011245"/>
    </source>
</evidence>
<name>A0A4P6YB51_9FLAO</name>
<keyword evidence="5" id="KW-1185">Reference proteome</keyword>
<evidence type="ECO:0000313" key="5">
    <source>
        <dbReference type="Proteomes" id="UP000291124"/>
    </source>
</evidence>
<reference evidence="5" key="1">
    <citation type="submission" date="2019-03" db="EMBL/GenBank/DDBJ databases">
        <title>Flavobacterium sp.</title>
        <authorList>
            <person name="Kim H."/>
        </authorList>
    </citation>
    <scope>NUCLEOTIDE SEQUENCE [LARGE SCALE GENOMIC DNA]</scope>
    <source>
        <strain evidence="5">GS13</strain>
    </source>
</reference>
<comment type="cofactor">
    <cofactor evidence="1">
        <name>Ca(2+)</name>
        <dbReference type="ChEBI" id="CHEBI:29108"/>
    </cofactor>
</comment>
<dbReference type="Proteomes" id="UP000291124">
    <property type="component" value="Chromosome"/>
</dbReference>
<evidence type="ECO:0000256" key="1">
    <source>
        <dbReference type="ARBA" id="ARBA00001913"/>
    </source>
</evidence>
<protein>
    <submittedName>
        <fullName evidence="4">Uncharacterized protein</fullName>
    </submittedName>
</protein>
<dbReference type="GO" id="GO:0030246">
    <property type="term" value="F:carbohydrate binding"/>
    <property type="evidence" value="ECO:0007669"/>
    <property type="project" value="InterPro"/>
</dbReference>
<accession>A0A4P6YB51</accession>
<dbReference type="RefSeq" id="WP_133275416.1">
    <property type="nucleotide sequence ID" value="NZ_CP037933.1"/>
</dbReference>
<dbReference type="Gene3D" id="2.70.98.10">
    <property type="match status" value="1"/>
</dbReference>
<keyword evidence="3" id="KW-0106">Calcium</keyword>
<dbReference type="AlphaFoldDB" id="A0A4P6YB51"/>
<dbReference type="EMBL" id="CP037933">
    <property type="protein sequence ID" value="QBN17885.1"/>
    <property type="molecule type" value="Genomic_DNA"/>
</dbReference>
<dbReference type="InterPro" id="IPR014718">
    <property type="entry name" value="GH-type_carb-bd"/>
</dbReference>